<dbReference type="PROSITE" id="PS51664">
    <property type="entry name" value="YCAO"/>
    <property type="match status" value="1"/>
</dbReference>
<dbReference type="InterPro" id="IPR003776">
    <property type="entry name" value="YcaO-like_dom"/>
</dbReference>
<reference evidence="2 3" key="1">
    <citation type="submission" date="2020-01" db="EMBL/GenBank/DDBJ databases">
        <title>Kibdelosporangium persica a novel Actinomycetes from a hot desert in Iran.</title>
        <authorList>
            <person name="Safaei N."/>
            <person name="Zaburannyi N."/>
            <person name="Mueller R."/>
            <person name="Wink J."/>
        </authorList>
    </citation>
    <scope>NUCLEOTIDE SEQUENCE [LARGE SCALE GENOMIC DNA]</scope>
    <source>
        <strain evidence="2 3">4NS15</strain>
    </source>
</reference>
<keyword evidence="3" id="KW-1185">Reference proteome</keyword>
<dbReference type="GO" id="GO:0005840">
    <property type="term" value="C:ribosome"/>
    <property type="evidence" value="ECO:0007669"/>
    <property type="project" value="UniProtKB-KW"/>
</dbReference>
<organism evidence="2 3">
    <name type="scientific">Kibdelosporangium persicum</name>
    <dbReference type="NCBI Taxonomy" id="2698649"/>
    <lineage>
        <taxon>Bacteria</taxon>
        <taxon>Bacillati</taxon>
        <taxon>Actinomycetota</taxon>
        <taxon>Actinomycetes</taxon>
        <taxon>Pseudonocardiales</taxon>
        <taxon>Pseudonocardiaceae</taxon>
        <taxon>Kibdelosporangium</taxon>
    </lineage>
</organism>
<keyword evidence="2" id="KW-0689">Ribosomal protein</keyword>
<feature type="domain" description="YcaO" evidence="1">
    <location>
        <begin position="65"/>
        <end position="380"/>
    </location>
</feature>
<comment type="caution">
    <text evidence="2">The sequence shown here is derived from an EMBL/GenBank/DDBJ whole genome shotgun (WGS) entry which is preliminary data.</text>
</comment>
<dbReference type="NCBIfam" id="TIGR00702">
    <property type="entry name" value="YcaO-type kinase domain"/>
    <property type="match status" value="1"/>
</dbReference>
<gene>
    <name evidence="2" type="ORF">GC106_72590</name>
</gene>
<dbReference type="PANTHER" id="PTHR37809:SF1">
    <property type="entry name" value="RIBOSOMAL PROTEIN S12 METHYLTHIOTRANSFERASE ACCESSORY FACTOR YCAO"/>
    <property type="match status" value="1"/>
</dbReference>
<dbReference type="RefSeq" id="WP_173140785.1">
    <property type="nucleotide sequence ID" value="NZ_CBCSGW010000067.1"/>
</dbReference>
<dbReference type="Pfam" id="PF02624">
    <property type="entry name" value="YcaO"/>
    <property type="match status" value="1"/>
</dbReference>
<evidence type="ECO:0000313" key="3">
    <source>
        <dbReference type="Proteomes" id="UP000763557"/>
    </source>
</evidence>
<dbReference type="Gene3D" id="3.30.160.660">
    <property type="match status" value="1"/>
</dbReference>
<evidence type="ECO:0000259" key="1">
    <source>
        <dbReference type="PROSITE" id="PS51664"/>
    </source>
</evidence>
<sequence>MPEAKVFFTGTHRTRTPERTWEIIEPLLPRFGVTRVADVTGLDSLGVPVAMGVRPLARLLAVSQGKGQTAVLAKVSAAMEAIELWHVENVHPPVTIPATPARDLDLPYPVSGLLSGPAALVTDRTPVDWVDATGMVTGDVVPVPSVVVSLPDGDRPWSLPGFQWSSNGLASGNSHAEASLHALYEIIERDAISAQSDDTPGQYVDPASITDSHCAALIASIGSIGATLTIERLPSRFGVPCYRAEVFSPDFPIATGGTGAHLDAHVAVSRAITEAVQSRLTAIVGSRDDLPPIYQLVRLSVEEFVRRQGTPMPWDELARTAAGPFDDIGDELDWISRRVREITSVEPLVADLSTVEEFAVVRVLAPGTLIDIDRVHAPMR</sequence>
<protein>
    <submittedName>
        <fullName evidence="2">Ribosomal protein S12 methylthiotransferase accessory factor YcaO</fullName>
    </submittedName>
</protein>
<dbReference type="PANTHER" id="PTHR37809">
    <property type="entry name" value="RIBOSOMAL PROTEIN S12 METHYLTHIOTRANSFERASE ACCESSORY FACTOR YCAO"/>
    <property type="match status" value="1"/>
</dbReference>
<accession>A0ABX2FFC9</accession>
<keyword evidence="2" id="KW-0687">Ribonucleoprotein</keyword>
<dbReference type="EMBL" id="JAAATY010000033">
    <property type="protein sequence ID" value="NRN69997.1"/>
    <property type="molecule type" value="Genomic_DNA"/>
</dbReference>
<name>A0ABX2FFC9_9PSEU</name>
<dbReference type="Proteomes" id="UP000763557">
    <property type="component" value="Unassembled WGS sequence"/>
</dbReference>
<proteinExistence type="predicted"/>
<evidence type="ECO:0000313" key="2">
    <source>
        <dbReference type="EMBL" id="NRN69997.1"/>
    </source>
</evidence>